<feature type="domain" description="Amine oxidase" evidence="1">
    <location>
        <begin position="58"/>
        <end position="518"/>
    </location>
</feature>
<dbReference type="EMBL" id="CP017708">
    <property type="protein sequence ID" value="AOY79889.1"/>
    <property type="molecule type" value="Genomic_DNA"/>
</dbReference>
<dbReference type="Gene3D" id="3.50.50.60">
    <property type="entry name" value="FAD/NAD(P)-binding domain"/>
    <property type="match status" value="1"/>
</dbReference>
<dbReference type="Pfam" id="PF01593">
    <property type="entry name" value="Amino_oxidase"/>
    <property type="match status" value="1"/>
</dbReference>
<evidence type="ECO:0000259" key="1">
    <source>
        <dbReference type="Pfam" id="PF01593"/>
    </source>
</evidence>
<evidence type="ECO:0000313" key="2">
    <source>
        <dbReference type="EMBL" id="AOY79889.1"/>
    </source>
</evidence>
<dbReference type="SUPFAM" id="SSF51905">
    <property type="entry name" value="FAD/NAD(P)-binding domain"/>
    <property type="match status" value="1"/>
</dbReference>
<proteinExistence type="predicted"/>
<evidence type="ECO:0000313" key="3">
    <source>
        <dbReference type="Proteomes" id="UP000176944"/>
    </source>
</evidence>
<dbReference type="PANTHER" id="PTHR10742">
    <property type="entry name" value="FLAVIN MONOAMINE OXIDASE"/>
    <property type="match status" value="1"/>
</dbReference>
<dbReference type="InterPro" id="IPR002937">
    <property type="entry name" value="Amino_oxidase"/>
</dbReference>
<dbReference type="InterPro" id="IPR050281">
    <property type="entry name" value="Flavin_monoamine_oxidase"/>
</dbReference>
<dbReference type="GO" id="GO:0016491">
    <property type="term" value="F:oxidoreductase activity"/>
    <property type="evidence" value="ECO:0007669"/>
    <property type="project" value="InterPro"/>
</dbReference>
<dbReference type="InterPro" id="IPR036188">
    <property type="entry name" value="FAD/NAD-bd_sf"/>
</dbReference>
<protein>
    <submittedName>
        <fullName evidence="2">Flavin monoamine oxidase family protein</fullName>
    </submittedName>
</protein>
<reference evidence="3" key="1">
    <citation type="submission" date="2016-10" db="EMBL/GenBank/DDBJ databases">
        <title>Comparative genomics uncovers the prolific and rare metabolic potential of the cyanobacterial genus Moorea.</title>
        <authorList>
            <person name="Leao T."/>
            <person name="Castelao G."/>
            <person name="Korobeynikov A."/>
            <person name="Monroe E.A."/>
            <person name="Podell S."/>
            <person name="Glukhov E."/>
            <person name="Allen E."/>
            <person name="Gerwick W.H."/>
            <person name="Gerwick L."/>
        </authorList>
    </citation>
    <scope>NUCLEOTIDE SEQUENCE [LARGE SCALE GENOMIC DNA]</scope>
    <source>
        <strain evidence="3">JHB</strain>
    </source>
</reference>
<dbReference type="Gene3D" id="1.20.1440.240">
    <property type="match status" value="1"/>
</dbReference>
<gene>
    <name evidence="2" type="ORF">BJP36_08075</name>
</gene>
<dbReference type="AlphaFoldDB" id="A0A1D9FWZ4"/>
<dbReference type="SUPFAM" id="SSF54373">
    <property type="entry name" value="FAD-linked reductases, C-terminal domain"/>
    <property type="match status" value="1"/>
</dbReference>
<name>A0A1D9FWZ4_MOOP1</name>
<sequence length="527" mass="58317">MNRRTLLRLVGRAGGVAAVLTTMKAMGLLHSAATGSERPDLPASSGDGVKVAILGAGIAGMIAGYELSKAGYECIILEARPRAGGRCWTIRGGDIIRELDTEQSCRFELADYLYMNPGPARIPHSHQGVLGYCKEFGVPLQVIVNENRACYFQDDNAFDGEPILNRRVVNDSRGYIAELLAKAISQNALEQQVSVDDQERIIEMVKRFGRLNADLLYTGSSRAGYTEARGAGLKSGKIYDPINFSELLKSDFWEYKMNVSEGYTHSATMLEPVGGMDQIAKAFEQRVSNLIRYNAEVTQIRKTGSGVRLVYTDKTSGDEAKLDTNFAICTIPLSVLNTLDTDFSRDYQDAIAIAAKSYVRAVKHGFQSKRRFWEEDYQIYGGISWTTRDITQIWYPAVGFHQPTGIIIGGYILNNQICDRVAAMPIAERLKTAVEEGKAIHPSYGDEVNLDTGVSVAWGKIPYSLGSWIQWQQDARETAYRVLNEPDGPIYFAGEHMSYWTGWQEGAVLSAHEAVRGISARLQAMRA</sequence>
<dbReference type="Proteomes" id="UP000176944">
    <property type="component" value="Chromosome"/>
</dbReference>
<dbReference type="Gene3D" id="3.90.660.10">
    <property type="match status" value="1"/>
</dbReference>
<accession>A0A1D9FWZ4</accession>
<dbReference type="PANTHER" id="PTHR10742:SF410">
    <property type="entry name" value="LYSINE-SPECIFIC HISTONE DEMETHYLASE 2"/>
    <property type="match status" value="1"/>
</dbReference>
<organism evidence="2 3">
    <name type="scientific">Moorena producens (strain JHB)</name>
    <dbReference type="NCBI Taxonomy" id="1454205"/>
    <lineage>
        <taxon>Bacteria</taxon>
        <taxon>Bacillati</taxon>
        <taxon>Cyanobacteriota</taxon>
        <taxon>Cyanophyceae</taxon>
        <taxon>Coleofasciculales</taxon>
        <taxon>Coleofasciculaceae</taxon>
        <taxon>Moorena</taxon>
    </lineage>
</organism>